<feature type="compositionally biased region" description="Low complexity" evidence="1">
    <location>
        <begin position="20"/>
        <end position="30"/>
    </location>
</feature>
<feature type="region of interest" description="Disordered" evidence="1">
    <location>
        <begin position="51"/>
        <end position="86"/>
    </location>
</feature>
<dbReference type="EMBL" id="QDFT01000003">
    <property type="protein sequence ID" value="PVE79103.1"/>
    <property type="molecule type" value="Genomic_DNA"/>
</dbReference>
<dbReference type="Proteomes" id="UP000244649">
    <property type="component" value="Unassembled WGS sequence"/>
</dbReference>
<feature type="region of interest" description="Disordered" evidence="1">
    <location>
        <begin position="141"/>
        <end position="181"/>
    </location>
</feature>
<feature type="compositionally biased region" description="Basic and acidic residues" evidence="1">
    <location>
        <begin position="169"/>
        <end position="181"/>
    </location>
</feature>
<reference evidence="2 3" key="1">
    <citation type="submission" date="2018-04" db="EMBL/GenBank/DDBJ databases">
        <authorList>
            <person name="Go L.Y."/>
            <person name="Mitchell J.A."/>
        </authorList>
    </citation>
    <scope>NUCLEOTIDE SEQUENCE [LARGE SCALE GENOMIC DNA]</scope>
    <source>
        <strain evidence="2 3">TPD7010</strain>
    </source>
</reference>
<evidence type="ECO:0000256" key="1">
    <source>
        <dbReference type="SAM" id="MobiDB-lite"/>
    </source>
</evidence>
<dbReference type="AlphaFoldDB" id="A0A2T7WYD4"/>
<protein>
    <submittedName>
        <fullName evidence="2">Uncharacterized protein</fullName>
    </submittedName>
</protein>
<feature type="compositionally biased region" description="Basic residues" evidence="1">
    <location>
        <begin position="159"/>
        <end position="168"/>
    </location>
</feature>
<evidence type="ECO:0000313" key="3">
    <source>
        <dbReference type="Proteomes" id="UP000244649"/>
    </source>
</evidence>
<organism evidence="2 3">
    <name type="scientific">Microbacterium testaceum</name>
    <name type="common">Aureobacterium testaceum</name>
    <name type="synonym">Brevibacterium testaceum</name>
    <dbReference type="NCBI Taxonomy" id="2033"/>
    <lineage>
        <taxon>Bacteria</taxon>
        <taxon>Bacillati</taxon>
        <taxon>Actinomycetota</taxon>
        <taxon>Actinomycetes</taxon>
        <taxon>Micrococcales</taxon>
        <taxon>Microbacteriaceae</taxon>
        <taxon>Microbacterium</taxon>
    </lineage>
</organism>
<name>A0A2T7WYD4_MICTE</name>
<proteinExistence type="predicted"/>
<feature type="region of interest" description="Disordered" evidence="1">
    <location>
        <begin position="1"/>
        <end position="32"/>
    </location>
</feature>
<comment type="caution">
    <text evidence="2">The sequence shown here is derived from an EMBL/GenBank/DDBJ whole genome shotgun (WGS) entry which is preliminary data.</text>
</comment>
<accession>A0A2T7WYD4</accession>
<evidence type="ECO:0000313" key="2">
    <source>
        <dbReference type="EMBL" id="PVE79103.1"/>
    </source>
</evidence>
<gene>
    <name evidence="2" type="ORF">DC432_01890</name>
</gene>
<feature type="compositionally biased region" description="Basic residues" evidence="1">
    <location>
        <begin position="1"/>
        <end position="13"/>
    </location>
</feature>
<sequence>MGFGPRRGRLFAQRRRDVGRAAGRSGLAGAELRDPVQDAEALEQRVGIGVREQLRDERTPPRGSVEAGRTRPGATARRGHLGVGGGAARGELLGARGRGLSLPTGLVGDRRRVQGATGGLRGSGLGGIQLFFHTRDRGLVDRGGGAHRHGRHPGGGGGGRRHDRRRQQRTREERVTTATDGTHEVTVEHAPVACPPLGGCR</sequence>